<evidence type="ECO:0008006" key="3">
    <source>
        <dbReference type="Google" id="ProtNLM"/>
    </source>
</evidence>
<protein>
    <recommendedName>
        <fullName evidence="3">EGF-like domain-containing protein</fullName>
    </recommendedName>
</protein>
<organism evidence="1 2">
    <name type="scientific">Mya arenaria</name>
    <name type="common">Soft-shell clam</name>
    <dbReference type="NCBI Taxonomy" id="6604"/>
    <lineage>
        <taxon>Eukaryota</taxon>
        <taxon>Metazoa</taxon>
        <taxon>Spiralia</taxon>
        <taxon>Lophotrochozoa</taxon>
        <taxon>Mollusca</taxon>
        <taxon>Bivalvia</taxon>
        <taxon>Autobranchia</taxon>
        <taxon>Heteroconchia</taxon>
        <taxon>Euheterodonta</taxon>
        <taxon>Imparidentia</taxon>
        <taxon>Neoheterodontei</taxon>
        <taxon>Myida</taxon>
        <taxon>Myoidea</taxon>
        <taxon>Myidae</taxon>
        <taxon>Mya</taxon>
    </lineage>
</organism>
<keyword evidence="2" id="KW-1185">Reference proteome</keyword>
<proteinExistence type="predicted"/>
<dbReference type="EMBL" id="CP111024">
    <property type="protein sequence ID" value="WAR23351.1"/>
    <property type="molecule type" value="Genomic_DNA"/>
</dbReference>
<gene>
    <name evidence="1" type="ORF">MAR_037020</name>
</gene>
<dbReference type="Proteomes" id="UP001164746">
    <property type="component" value="Chromosome 13"/>
</dbReference>
<sequence length="194" mass="21507">MTCYGPCNPNVFCEGATGIPHCTTCLEGWIGDKCDKDENECTAHTYTDRDSKKDETDDTVEPAESKHKVKAWSLFTMNSCPSEETSLTYMASGPSHPPYTFSSSPLSPFSSDIVPTRCQSHSAPFLSCEGKYSSNKKCTIDRLKHTLIRQGASLTVLPSSPARENTLPIRKVQHILIRQRAYRTVLTIFTTCMG</sequence>
<reference evidence="1" key="1">
    <citation type="submission" date="2022-11" db="EMBL/GenBank/DDBJ databases">
        <title>Centuries of genome instability and evolution in soft-shell clam transmissible cancer (bioRxiv).</title>
        <authorList>
            <person name="Hart S.F.M."/>
            <person name="Yonemitsu M.A."/>
            <person name="Giersch R.M."/>
            <person name="Beal B.F."/>
            <person name="Arriagada G."/>
            <person name="Davis B.W."/>
            <person name="Ostrander E.A."/>
            <person name="Goff S.P."/>
            <person name="Metzger M.J."/>
        </authorList>
    </citation>
    <scope>NUCLEOTIDE SEQUENCE</scope>
    <source>
        <strain evidence="1">MELC-2E11</strain>
        <tissue evidence="1">Siphon/mantle</tissue>
    </source>
</reference>
<name>A0ABY7FVZ3_MYAAR</name>
<evidence type="ECO:0000313" key="2">
    <source>
        <dbReference type="Proteomes" id="UP001164746"/>
    </source>
</evidence>
<accession>A0ABY7FVZ3</accession>
<evidence type="ECO:0000313" key="1">
    <source>
        <dbReference type="EMBL" id="WAR23351.1"/>
    </source>
</evidence>